<feature type="transmembrane region" description="Helical" evidence="1">
    <location>
        <begin position="86"/>
        <end position="115"/>
    </location>
</feature>
<keyword evidence="1" id="KW-0472">Membrane</keyword>
<dbReference type="EMBL" id="CP155447">
    <property type="protein sequence ID" value="XBH06133.1"/>
    <property type="molecule type" value="Genomic_DNA"/>
</dbReference>
<keyword evidence="1" id="KW-0812">Transmembrane</keyword>
<reference evidence="2" key="1">
    <citation type="submission" date="2024-05" db="EMBL/GenBank/DDBJ databases">
        <title>Planctomycetes of the genus Singulisphaera possess chitinolytic capabilities.</title>
        <authorList>
            <person name="Ivanova A."/>
        </authorList>
    </citation>
    <scope>NUCLEOTIDE SEQUENCE</scope>
    <source>
        <strain evidence="2">Ch08T</strain>
    </source>
</reference>
<evidence type="ECO:0008006" key="3">
    <source>
        <dbReference type="Google" id="ProtNLM"/>
    </source>
</evidence>
<gene>
    <name evidence="2" type="ORF">V5E97_08875</name>
</gene>
<organism evidence="2">
    <name type="scientific">Singulisphaera sp. Ch08</name>
    <dbReference type="NCBI Taxonomy" id="3120278"/>
    <lineage>
        <taxon>Bacteria</taxon>
        <taxon>Pseudomonadati</taxon>
        <taxon>Planctomycetota</taxon>
        <taxon>Planctomycetia</taxon>
        <taxon>Isosphaerales</taxon>
        <taxon>Isosphaeraceae</taxon>
        <taxon>Singulisphaera</taxon>
    </lineage>
</organism>
<evidence type="ECO:0000313" key="2">
    <source>
        <dbReference type="EMBL" id="XBH06133.1"/>
    </source>
</evidence>
<dbReference type="AlphaFoldDB" id="A0AAU7CM96"/>
<proteinExistence type="predicted"/>
<protein>
    <recommendedName>
        <fullName evidence="3">DUF4013 domain-containing protein</fullName>
    </recommendedName>
</protein>
<name>A0AAU7CM96_9BACT</name>
<feature type="transmembrane region" description="Helical" evidence="1">
    <location>
        <begin position="209"/>
        <end position="231"/>
    </location>
</feature>
<feature type="transmembrane region" description="Helical" evidence="1">
    <location>
        <begin position="171"/>
        <end position="197"/>
    </location>
</feature>
<feature type="transmembrane region" description="Helical" evidence="1">
    <location>
        <begin position="38"/>
        <end position="65"/>
    </location>
</feature>
<evidence type="ECO:0000256" key="1">
    <source>
        <dbReference type="SAM" id="Phobius"/>
    </source>
</evidence>
<sequence length="263" mass="27701">MIEADDRLVGDPVWELFPDPTPAPGQDAGFVVRCQYGLATAVLVALAWLLTPVLSVVTVCLAVAAPDFRASRRIARSIPDKAGGRICLLFTWAWGALKLGMAAFTLMFLIIIAHVKAGGRPDVPSTFLAALVLWLAGATTSAALTAAGLVKACRSGMRVWVGAGINRARTLLLGMLVAGFAYVVLVPMCVWLAAVSIRPGEHRGNDLSPFLGFLGCVAAGPIAVVLTLDWFSRRVVADRPGKFGPKVPAVGKWGTVPTDSAEL</sequence>
<dbReference type="RefSeq" id="WP_406698985.1">
    <property type="nucleotide sequence ID" value="NZ_CP155447.1"/>
</dbReference>
<feature type="transmembrane region" description="Helical" evidence="1">
    <location>
        <begin position="127"/>
        <end position="150"/>
    </location>
</feature>
<keyword evidence="1" id="KW-1133">Transmembrane helix</keyword>
<accession>A0AAU7CM96</accession>